<keyword evidence="3" id="KW-1185">Reference proteome</keyword>
<gene>
    <name evidence="2" type="ORF">SNE34_09095</name>
</gene>
<comment type="caution">
    <text evidence="2">The sequence shown here is derived from an EMBL/GenBank/DDBJ whole genome shotgun (WGS) entry which is preliminary data.</text>
</comment>
<dbReference type="EMBL" id="JAXGFP010000004">
    <property type="protein sequence ID" value="MEG3184165.1"/>
    <property type="molecule type" value="Genomic_DNA"/>
</dbReference>
<evidence type="ECO:0000313" key="2">
    <source>
        <dbReference type="EMBL" id="MEG3184165.1"/>
    </source>
</evidence>
<evidence type="ECO:0000313" key="3">
    <source>
        <dbReference type="Proteomes" id="UP001355056"/>
    </source>
</evidence>
<dbReference type="Proteomes" id="UP001355056">
    <property type="component" value="Unassembled WGS sequence"/>
</dbReference>
<sequence>MSLTADSGSVTRKLRVLLIAYEFPPNASAQSLRWAYLAGRLAEFGHEVHVMAPAIAGAAEGLPPLGPQVKVHRVWPGPVRSLIGWLERRRPAHAPDGAGTSTSVTAPSSAAVRSLAPPRLNWKGRLLHKCLRTIGWSVFPDVRGEWYLPGRLALSRLLREVRPDVVVSSHEPAITLQLGLHAKRKGFRWVVDMADPVLAPYTPLRWRRHARDLEARVMRDADQVLMTTQSAIELLRERHGDTGAPMSVATQGFDEELSADRLPKRRDGDLKLLYAGSFYSFRDPRVLIEAILDVPNTSLWIASGNVPDWVIACAKEFPRKLILLGAVPHRHLLRLQRQTDILVNLANADPCQVPGKLYEYFGAGRPILHLSVAESDSSGDLLRVLKRGWARRGDRAEVVRVLSELVDMHREGRLEAGLDLTLERVRGWTWTATARQVESVLLQTVNAGS</sequence>
<reference evidence="2 3" key="1">
    <citation type="journal article" date="2016" name="Int. J. Syst. Evol. Microbiol.">
        <title>Lysobacter erysipheiresistens sp. nov., an antagonist of powdery mildew, isolated from tobacco-cultivated soil.</title>
        <authorList>
            <person name="Xie B."/>
            <person name="Li T."/>
            <person name="Lin X."/>
            <person name="Wang C.J."/>
            <person name="Chen Y.J."/>
            <person name="Liu W.J."/>
            <person name="Zhao Z.W."/>
        </authorList>
    </citation>
    <scope>NUCLEOTIDE SEQUENCE [LARGE SCALE GENOMIC DNA]</scope>
    <source>
        <strain evidence="2 3">RS-LYSO-3</strain>
    </source>
</reference>
<dbReference type="RefSeq" id="WP_332616668.1">
    <property type="nucleotide sequence ID" value="NZ_JAXGFP010000004.1"/>
</dbReference>
<evidence type="ECO:0000259" key="1">
    <source>
        <dbReference type="Pfam" id="PF13579"/>
    </source>
</evidence>
<dbReference type="Gene3D" id="3.40.50.2000">
    <property type="entry name" value="Glycogen Phosphorylase B"/>
    <property type="match status" value="2"/>
</dbReference>
<dbReference type="Pfam" id="PF13579">
    <property type="entry name" value="Glyco_trans_4_4"/>
    <property type="match status" value="1"/>
</dbReference>
<proteinExistence type="predicted"/>
<name>A0ABU7YYW9_9GAMM</name>
<dbReference type="InterPro" id="IPR028098">
    <property type="entry name" value="Glyco_trans_4-like_N"/>
</dbReference>
<protein>
    <submittedName>
        <fullName evidence="2">Glycosyltransferase</fullName>
    </submittedName>
</protein>
<dbReference type="SUPFAM" id="SSF53756">
    <property type="entry name" value="UDP-Glycosyltransferase/glycogen phosphorylase"/>
    <property type="match status" value="1"/>
</dbReference>
<feature type="domain" description="Glycosyltransferase subfamily 4-like N-terminal" evidence="1">
    <location>
        <begin position="33"/>
        <end position="240"/>
    </location>
</feature>
<accession>A0ABU7YYW9</accession>
<organism evidence="2 3">
    <name type="scientific">Novilysobacter erysipheiresistens</name>
    <dbReference type="NCBI Taxonomy" id="1749332"/>
    <lineage>
        <taxon>Bacteria</taxon>
        <taxon>Pseudomonadati</taxon>
        <taxon>Pseudomonadota</taxon>
        <taxon>Gammaproteobacteria</taxon>
        <taxon>Lysobacterales</taxon>
        <taxon>Lysobacteraceae</taxon>
        <taxon>Novilysobacter</taxon>
    </lineage>
</organism>